<dbReference type="InterPro" id="IPR003018">
    <property type="entry name" value="GAF"/>
</dbReference>
<evidence type="ECO:0000259" key="2">
    <source>
        <dbReference type="Pfam" id="PF01590"/>
    </source>
</evidence>
<gene>
    <name evidence="3" type="ORF">ATL40_0738</name>
</gene>
<comment type="caution">
    <text evidence="3">The sequence shown here is derived from an EMBL/GenBank/DDBJ whole genome shotgun (WGS) entry which is preliminary data.</text>
</comment>
<accession>A0A2A9CYG6</accession>
<protein>
    <recommendedName>
        <fullName evidence="2">GAF domain-containing protein</fullName>
    </recommendedName>
</protein>
<evidence type="ECO:0000256" key="1">
    <source>
        <dbReference type="SAM" id="MobiDB-lite"/>
    </source>
</evidence>
<dbReference type="RefSeq" id="WP_245866680.1">
    <property type="nucleotide sequence ID" value="NZ_PDJD01000001.1"/>
</dbReference>
<evidence type="ECO:0000313" key="4">
    <source>
        <dbReference type="Proteomes" id="UP000224915"/>
    </source>
</evidence>
<feature type="domain" description="GAF" evidence="2">
    <location>
        <begin position="95"/>
        <end position="204"/>
    </location>
</feature>
<dbReference type="Proteomes" id="UP000224915">
    <property type="component" value="Unassembled WGS sequence"/>
</dbReference>
<dbReference type="Pfam" id="PF01590">
    <property type="entry name" value="GAF"/>
    <property type="match status" value="1"/>
</dbReference>
<reference evidence="3 4" key="1">
    <citation type="submission" date="2017-10" db="EMBL/GenBank/DDBJ databases">
        <title>Sequencing the genomes of 1000 actinobacteria strains.</title>
        <authorList>
            <person name="Klenk H.-P."/>
        </authorList>
    </citation>
    <scope>NUCLEOTIDE SEQUENCE [LARGE SCALE GENOMIC DNA]</scope>
    <source>
        <strain evidence="3 4">DSM 21801</strain>
    </source>
</reference>
<feature type="region of interest" description="Disordered" evidence="1">
    <location>
        <begin position="214"/>
        <end position="242"/>
    </location>
</feature>
<dbReference type="AlphaFoldDB" id="A0A2A9CYG6"/>
<dbReference type="InterPro" id="IPR029016">
    <property type="entry name" value="GAF-like_dom_sf"/>
</dbReference>
<dbReference type="EMBL" id="PDJD01000001">
    <property type="protein sequence ID" value="PFG19181.1"/>
    <property type="molecule type" value="Genomic_DNA"/>
</dbReference>
<sequence>MLTSTQLTARQMVWMRRAHERFLTRGEVAPRVRSAVAASWERSARVGVDPDAPTPPVDLSEQDVAALRRDHPLAWAIPIARTLLLEPDAGWVAALTDTAGRLLWVEGNGAARRDLETVGFTEGATWREDCTGTNAPGTALATDSAVRVLGAEHWATPIHGWNCAAAPVHGPTGQVLGVLDITGADPVASPLAASLLRATVATIEARMLAASLATPSRTGTGTDADARSELGTGSGSAAEPGAPTARLQVLAHRRALRLPDGERTLSPRHAEIVLLLAEHPEGMTAEEVAVALAEHDLSVVTVRAEVSRLRRVAPDLLREGSPYRLRGAVRTDVAAVRQSLRAGDLAGALATYPGPVLPASRAPGVETIREALEGDLRAAVLASTDPHAVARWTASDSGREDWWAWHHLGQIAAPGSALAQRARAEVARLDLSQA</sequence>
<evidence type="ECO:0000313" key="3">
    <source>
        <dbReference type="EMBL" id="PFG19181.1"/>
    </source>
</evidence>
<dbReference type="Gene3D" id="3.30.450.40">
    <property type="match status" value="1"/>
</dbReference>
<name>A0A2A9CYG6_9MICO</name>
<keyword evidence="4" id="KW-1185">Reference proteome</keyword>
<organism evidence="3 4">
    <name type="scientific">Serinibacter salmoneus</name>
    <dbReference type="NCBI Taxonomy" id="556530"/>
    <lineage>
        <taxon>Bacteria</taxon>
        <taxon>Bacillati</taxon>
        <taxon>Actinomycetota</taxon>
        <taxon>Actinomycetes</taxon>
        <taxon>Micrococcales</taxon>
        <taxon>Beutenbergiaceae</taxon>
        <taxon>Serinibacter</taxon>
    </lineage>
</organism>
<proteinExistence type="predicted"/>